<reference evidence="2" key="1">
    <citation type="submission" date="2020-02" db="EMBL/GenBank/DDBJ databases">
        <authorList>
            <person name="Meier V. D."/>
        </authorList>
    </citation>
    <scope>NUCLEOTIDE SEQUENCE</scope>
    <source>
        <strain evidence="2">AVDCRST_MAG48</strain>
    </source>
</reference>
<feature type="compositionally biased region" description="Basic residues" evidence="1">
    <location>
        <begin position="414"/>
        <end position="433"/>
    </location>
</feature>
<feature type="compositionally biased region" description="Low complexity" evidence="1">
    <location>
        <begin position="234"/>
        <end position="259"/>
    </location>
</feature>
<gene>
    <name evidence="2" type="ORF">AVDCRST_MAG48-1527</name>
</gene>
<feature type="compositionally biased region" description="Basic and acidic residues" evidence="1">
    <location>
        <begin position="351"/>
        <end position="367"/>
    </location>
</feature>
<name>A0A6J4KEN9_9ACTN</name>
<protein>
    <submittedName>
        <fullName evidence="2">Multidrug resistance protein</fullName>
    </submittedName>
</protein>
<dbReference type="AlphaFoldDB" id="A0A6J4KEN9"/>
<evidence type="ECO:0000256" key="1">
    <source>
        <dbReference type="SAM" id="MobiDB-lite"/>
    </source>
</evidence>
<feature type="non-terminal residue" evidence="2">
    <location>
        <position position="1"/>
    </location>
</feature>
<feature type="compositionally biased region" description="Basic and acidic residues" evidence="1">
    <location>
        <begin position="48"/>
        <end position="69"/>
    </location>
</feature>
<sequence length="494" mass="51436">GRRTAPGPAHGSATHLPARPAQHAGGLGHQLHALVRRHLLGVPGDPVGVRHRDDRRHLPGLHDPHRDLARQPGGPPPEEDGPAGLRRLLAGALRGQPGRLPAEPARGVPPHRQHLALGVRAAADARGDRRQRPADRAVHPGHAAGPGRRPGQGQRPGGHDDGGVLPRHLGDQRAAGGGRRDALRPADGPGGAGRSAAPPVPGEHPRRPPGSAGGGDGGAGDRRGRRRPGDGAHGRPAGPAGRPARDGPAGPRRPGAAGADRLRLLQQPAGRGVHGPARRLRPVADVGAGLGAALGRAQHRRHHRRAAGGQGRPRHQPGEDPAGGEPRALEHHRPVPPAGVPRGAGRGPVRLHADRALRRGGRADRPAAGRPVRAAGTGVRLRAERRAGGVAADRLPHRPADPVRRHPLDDRRGGCRRHRQLVRHGCRARHRAGLRGDGSRRPGGHAAGPGQPSVPPAEHRRRRRAAARADRAGRAGGGPVQRLVGCARVRAPRI</sequence>
<organism evidence="2">
    <name type="scientific">uncultured Friedmanniella sp</name>
    <dbReference type="NCBI Taxonomy" id="335381"/>
    <lineage>
        <taxon>Bacteria</taxon>
        <taxon>Bacillati</taxon>
        <taxon>Actinomycetota</taxon>
        <taxon>Actinomycetes</taxon>
        <taxon>Propionibacteriales</taxon>
        <taxon>Nocardioidaceae</taxon>
        <taxon>Friedmanniella</taxon>
        <taxon>environmental samples</taxon>
    </lineage>
</organism>
<feature type="compositionally biased region" description="Basic and acidic residues" evidence="1">
    <location>
        <begin position="123"/>
        <end position="138"/>
    </location>
</feature>
<feature type="compositionally biased region" description="Low complexity" evidence="1">
    <location>
        <begin position="82"/>
        <end position="100"/>
    </location>
</feature>
<dbReference type="EMBL" id="CADCTS010000224">
    <property type="protein sequence ID" value="CAA9303705.1"/>
    <property type="molecule type" value="Genomic_DNA"/>
</dbReference>
<feature type="non-terminal residue" evidence="2">
    <location>
        <position position="494"/>
    </location>
</feature>
<feature type="region of interest" description="Disordered" evidence="1">
    <location>
        <begin position="1"/>
        <end position="30"/>
    </location>
</feature>
<feature type="compositionally biased region" description="Basic residues" evidence="1">
    <location>
        <begin position="297"/>
        <end position="306"/>
    </location>
</feature>
<accession>A0A6J4KEN9</accession>
<feature type="compositionally biased region" description="Basic and acidic residues" evidence="1">
    <location>
        <begin position="219"/>
        <end position="233"/>
    </location>
</feature>
<feature type="compositionally biased region" description="Low complexity" evidence="1">
    <location>
        <begin position="340"/>
        <end position="350"/>
    </location>
</feature>
<feature type="compositionally biased region" description="Low complexity" evidence="1">
    <location>
        <begin position="368"/>
        <end position="380"/>
    </location>
</feature>
<feature type="compositionally biased region" description="Basic and acidic residues" evidence="1">
    <location>
        <begin position="394"/>
        <end position="413"/>
    </location>
</feature>
<feature type="region of interest" description="Disordered" evidence="1">
    <location>
        <begin position="42"/>
        <end position="482"/>
    </location>
</feature>
<evidence type="ECO:0000313" key="2">
    <source>
        <dbReference type="EMBL" id="CAA9303705.1"/>
    </source>
</evidence>
<proteinExistence type="predicted"/>